<dbReference type="EMBL" id="FONW01000013">
    <property type="protein sequence ID" value="SFF69490.1"/>
    <property type="molecule type" value="Genomic_DNA"/>
</dbReference>
<dbReference type="Pfam" id="PF13801">
    <property type="entry name" value="Metal_resist"/>
    <property type="match status" value="1"/>
</dbReference>
<organism evidence="1 3">
    <name type="scientific">Sunxiuqinia elliptica</name>
    <dbReference type="NCBI Taxonomy" id="655355"/>
    <lineage>
        <taxon>Bacteria</taxon>
        <taxon>Pseudomonadati</taxon>
        <taxon>Bacteroidota</taxon>
        <taxon>Bacteroidia</taxon>
        <taxon>Marinilabiliales</taxon>
        <taxon>Prolixibacteraceae</taxon>
        <taxon>Sunxiuqinia</taxon>
    </lineage>
</organism>
<accession>A0A1I2KTA4</accession>
<reference evidence="2 4" key="2">
    <citation type="submission" date="2019-03" db="EMBL/GenBank/DDBJ databases">
        <title>Freshwater and sediment microbial communities from various areas in North America, analyzing microbe dynamics in response to fracking.</title>
        <authorList>
            <person name="Lamendella R."/>
        </authorList>
    </citation>
    <scope>NUCLEOTIDE SEQUENCE [LARGE SCALE GENOMIC DNA]</scope>
    <source>
        <strain evidence="2 4">114D</strain>
    </source>
</reference>
<sequence length="163" mass="18807">MWLVIILLVTNISTIISFIYHSQEEHKLPAKTESIAVPGEQRTRFFKEQLDLTADQLVLFREANRNFNREARAVTGEMEQLRAELVAEMVRAESDTARLEQISTLIGAQHKQLKTITYAFFLELKAICSPEQNEKLARIFQSLISADQDIQLPKGRKHRNGRR</sequence>
<evidence type="ECO:0000313" key="4">
    <source>
        <dbReference type="Proteomes" id="UP000294848"/>
    </source>
</evidence>
<name>A0A1I2KTA4_9BACT</name>
<gene>
    <name evidence="2" type="ORF">DET52_109152</name>
    <name evidence="1" type="ORF">SAMN05216283_11340</name>
</gene>
<proteinExistence type="predicted"/>
<reference evidence="1 3" key="1">
    <citation type="submission" date="2016-10" db="EMBL/GenBank/DDBJ databases">
        <authorList>
            <person name="de Groot N.N."/>
        </authorList>
    </citation>
    <scope>NUCLEOTIDE SEQUENCE [LARGE SCALE GENOMIC DNA]</scope>
    <source>
        <strain evidence="1 3">CGMCC 1.9156</strain>
    </source>
</reference>
<dbReference type="STRING" id="655355.SAMN05216283_11340"/>
<keyword evidence="3" id="KW-1185">Reference proteome</keyword>
<dbReference type="Proteomes" id="UP000294848">
    <property type="component" value="Unassembled WGS sequence"/>
</dbReference>
<dbReference type="EMBL" id="SNWI01000009">
    <property type="protein sequence ID" value="TDN97749.1"/>
    <property type="molecule type" value="Genomic_DNA"/>
</dbReference>
<dbReference type="Gene3D" id="1.20.120.1490">
    <property type="match status" value="1"/>
</dbReference>
<dbReference type="InterPro" id="IPR025961">
    <property type="entry name" value="Metal_resist"/>
</dbReference>
<evidence type="ECO:0000313" key="1">
    <source>
        <dbReference type="EMBL" id="SFF69490.1"/>
    </source>
</evidence>
<protein>
    <submittedName>
        <fullName evidence="1 2">Heavy-metal resistance</fullName>
    </submittedName>
</protein>
<dbReference type="Proteomes" id="UP000198964">
    <property type="component" value="Unassembled WGS sequence"/>
</dbReference>
<evidence type="ECO:0000313" key="3">
    <source>
        <dbReference type="Proteomes" id="UP000198964"/>
    </source>
</evidence>
<evidence type="ECO:0000313" key="2">
    <source>
        <dbReference type="EMBL" id="TDN97749.1"/>
    </source>
</evidence>
<dbReference type="AlphaFoldDB" id="A0A1I2KTA4"/>